<evidence type="ECO:0000313" key="1">
    <source>
        <dbReference type="EMBL" id="AJG21295.1"/>
    </source>
</evidence>
<proteinExistence type="predicted"/>
<accession>A0A0C4YEV9</accession>
<dbReference type="EMBL" id="CP010536">
    <property type="protein sequence ID" value="AJG21295.1"/>
    <property type="molecule type" value="Genomic_DNA"/>
</dbReference>
<sequence length="98" mass="11305">MRFGLLMVQRLGFFGALGRIDCRLCCEPPQQGQTTRTGKTRTKKTRAVSCAGWNPPRWWRRQTPLYMICCVAPSDMQAKRVWLHKHVACEQQNCSAIH</sequence>
<dbReference type="Proteomes" id="UP000031843">
    <property type="component" value="Chromosome main"/>
</dbReference>
<keyword evidence="2" id="KW-1185">Reference proteome</keyword>
<evidence type="ECO:0000313" key="2">
    <source>
        <dbReference type="Proteomes" id="UP000031843"/>
    </source>
</evidence>
<dbReference type="KEGG" id="cbw:RR42_m3945"/>
<dbReference type="AlphaFoldDB" id="A0A0C4YEV9"/>
<organism evidence="1 2">
    <name type="scientific">Cupriavidus basilensis</name>
    <dbReference type="NCBI Taxonomy" id="68895"/>
    <lineage>
        <taxon>Bacteria</taxon>
        <taxon>Pseudomonadati</taxon>
        <taxon>Pseudomonadota</taxon>
        <taxon>Betaproteobacteria</taxon>
        <taxon>Burkholderiales</taxon>
        <taxon>Burkholderiaceae</taxon>
        <taxon>Cupriavidus</taxon>
    </lineage>
</organism>
<reference evidence="1 2" key="1">
    <citation type="journal article" date="2015" name="Genome Announc.">
        <title>Complete Genome Sequence of Cupriavidus basilensis 4G11, Isolated from the Oak Ridge Field Research Center Site.</title>
        <authorList>
            <person name="Ray J."/>
            <person name="Waters R.J."/>
            <person name="Skerker J.M."/>
            <person name="Kuehl J.V."/>
            <person name="Price M.N."/>
            <person name="Huang J."/>
            <person name="Chakraborty R."/>
            <person name="Arkin A.P."/>
            <person name="Deutschbauer A."/>
        </authorList>
    </citation>
    <scope>NUCLEOTIDE SEQUENCE [LARGE SCALE GENOMIC DNA]</scope>
    <source>
        <strain evidence="1">4G11</strain>
    </source>
</reference>
<name>A0A0C4YEV9_9BURK</name>
<gene>
    <name evidence="1" type="ORF">RR42_m3945</name>
</gene>
<protein>
    <submittedName>
        <fullName evidence="1">Uncharacterized protein</fullName>
    </submittedName>
</protein>